<keyword evidence="2" id="KW-0732">Signal</keyword>
<name>A0A195BBM9_9HYME</name>
<evidence type="ECO:0000256" key="1">
    <source>
        <dbReference type="SAM" id="MobiDB-lite"/>
    </source>
</evidence>
<feature type="region of interest" description="Disordered" evidence="1">
    <location>
        <begin position="17"/>
        <end position="47"/>
    </location>
</feature>
<evidence type="ECO:0000313" key="3">
    <source>
        <dbReference type="EMBL" id="KYM81615.1"/>
    </source>
</evidence>
<feature type="compositionally biased region" description="Acidic residues" evidence="1">
    <location>
        <begin position="19"/>
        <end position="43"/>
    </location>
</feature>
<proteinExistence type="predicted"/>
<gene>
    <name evidence="3" type="ORF">ALC53_08002</name>
</gene>
<organism evidence="3 4">
    <name type="scientific">Atta colombica</name>
    <dbReference type="NCBI Taxonomy" id="520822"/>
    <lineage>
        <taxon>Eukaryota</taxon>
        <taxon>Metazoa</taxon>
        <taxon>Ecdysozoa</taxon>
        <taxon>Arthropoda</taxon>
        <taxon>Hexapoda</taxon>
        <taxon>Insecta</taxon>
        <taxon>Pterygota</taxon>
        <taxon>Neoptera</taxon>
        <taxon>Endopterygota</taxon>
        <taxon>Hymenoptera</taxon>
        <taxon>Apocrita</taxon>
        <taxon>Aculeata</taxon>
        <taxon>Formicoidea</taxon>
        <taxon>Formicidae</taxon>
        <taxon>Myrmicinae</taxon>
        <taxon>Atta</taxon>
    </lineage>
</organism>
<feature type="signal peptide" evidence="2">
    <location>
        <begin position="1"/>
        <end position="15"/>
    </location>
</feature>
<evidence type="ECO:0000313" key="4">
    <source>
        <dbReference type="Proteomes" id="UP000078540"/>
    </source>
</evidence>
<dbReference type="Proteomes" id="UP000078540">
    <property type="component" value="Unassembled WGS sequence"/>
</dbReference>
<dbReference type="EMBL" id="KQ976532">
    <property type="protein sequence ID" value="KYM81615.1"/>
    <property type="molecule type" value="Genomic_DNA"/>
</dbReference>
<keyword evidence="4" id="KW-1185">Reference proteome</keyword>
<protein>
    <submittedName>
        <fullName evidence="3">Uncharacterized protein</fullName>
    </submittedName>
</protein>
<evidence type="ECO:0000256" key="2">
    <source>
        <dbReference type="SAM" id="SignalP"/>
    </source>
</evidence>
<sequence>MYAVCLLTRSLVAAGLLKEEEEEEEEEKQEQEEQEEEEKEEYNESASGEKSVKMFEKRCKYAYTAAVEVIIRLLISNMALRGVPFISRFYRKDLIIERVEMCFVTRLFVFVCLAERVTLLPFGALTFWQARKTMKMCDLSVEHLRETVIELIRKLLNQIVDRQKNSGFLYLSCTAHSLPAQQENSQRRFEWKRDPITSFLDHFVTRA</sequence>
<feature type="chain" id="PRO_5013357352" evidence="2">
    <location>
        <begin position="16"/>
        <end position="207"/>
    </location>
</feature>
<dbReference type="AlphaFoldDB" id="A0A195BBM9"/>
<accession>A0A195BBM9</accession>
<reference evidence="3 4" key="1">
    <citation type="submission" date="2015-09" db="EMBL/GenBank/DDBJ databases">
        <title>Atta colombica WGS genome.</title>
        <authorList>
            <person name="Nygaard S."/>
            <person name="Hu H."/>
            <person name="Boomsma J."/>
            <person name="Zhang G."/>
        </authorList>
    </citation>
    <scope>NUCLEOTIDE SEQUENCE [LARGE SCALE GENOMIC DNA]</scope>
    <source>
        <strain evidence="3">Treedump-2</strain>
        <tissue evidence="3">Whole body</tissue>
    </source>
</reference>